<sequence>MKLSLGKSKKQGNGAVDEPGIVEGKVVKEGKVGKEGKEEKQGFMAKITSRASLKGKKGKSGRVENGGVTGVAGSEPALHVSKTEEGLKAAFRVYDVDNDGRISVAELRKVLTSLGGEISDGEVQELMKQIDKDEDGFISVAEFIEFHQTSGAVSSAVGADVRDPMRDAFQMFDKDGDSKISATELQSVLVSLGDKGHSLEECKQMISSVDKDGDGFVDFMEFQELMGGQ</sequence>
<dbReference type="PANTHER" id="PTHR10891">
    <property type="entry name" value="EF-HAND CALCIUM-BINDING DOMAIN CONTAINING PROTEIN"/>
    <property type="match status" value="1"/>
</dbReference>
<evidence type="ECO:0000313" key="7">
    <source>
        <dbReference type="Proteomes" id="UP000822688"/>
    </source>
</evidence>
<evidence type="ECO:0000313" key="6">
    <source>
        <dbReference type="EMBL" id="KAG0590838.1"/>
    </source>
</evidence>
<reference evidence="6" key="1">
    <citation type="submission" date="2020-06" db="EMBL/GenBank/DDBJ databases">
        <title>WGS assembly of Ceratodon purpureus strain R40.</title>
        <authorList>
            <person name="Carey S.B."/>
            <person name="Jenkins J."/>
            <person name="Shu S."/>
            <person name="Lovell J.T."/>
            <person name="Sreedasyam A."/>
            <person name="Maumus F."/>
            <person name="Tiley G.P."/>
            <person name="Fernandez-Pozo N."/>
            <person name="Barry K."/>
            <person name="Chen C."/>
            <person name="Wang M."/>
            <person name="Lipzen A."/>
            <person name="Daum C."/>
            <person name="Saski C.A."/>
            <person name="Payton A.C."/>
            <person name="Mcbreen J.C."/>
            <person name="Conrad R.E."/>
            <person name="Kollar L.M."/>
            <person name="Olsson S."/>
            <person name="Huttunen S."/>
            <person name="Landis J.B."/>
            <person name="Wickett N.J."/>
            <person name="Johnson M.G."/>
            <person name="Rensing S.A."/>
            <person name="Grimwood J."/>
            <person name="Schmutz J."/>
            <person name="Mcdaniel S.F."/>
        </authorList>
    </citation>
    <scope>NUCLEOTIDE SEQUENCE</scope>
    <source>
        <strain evidence="6">R40</strain>
    </source>
</reference>
<dbReference type="FunFam" id="1.10.238.10:FF:000001">
    <property type="entry name" value="Calmodulin 1"/>
    <property type="match status" value="1"/>
</dbReference>
<dbReference type="CDD" id="cd00051">
    <property type="entry name" value="EFh"/>
    <property type="match status" value="2"/>
</dbReference>
<dbReference type="GO" id="GO:0005509">
    <property type="term" value="F:calcium ion binding"/>
    <property type="evidence" value="ECO:0007669"/>
    <property type="project" value="InterPro"/>
</dbReference>
<dbReference type="FunFam" id="1.10.238.10:FF:000089">
    <property type="entry name" value="calmodulin-like protein 3"/>
    <property type="match status" value="1"/>
</dbReference>
<keyword evidence="2" id="KW-0677">Repeat</keyword>
<comment type="caution">
    <text evidence="6">The sequence shown here is derived from an EMBL/GenBank/DDBJ whole genome shotgun (WGS) entry which is preliminary data.</text>
</comment>
<evidence type="ECO:0000256" key="1">
    <source>
        <dbReference type="ARBA" id="ARBA00022723"/>
    </source>
</evidence>
<feature type="domain" description="EF-hand" evidence="5">
    <location>
        <begin position="160"/>
        <end position="195"/>
    </location>
</feature>
<keyword evidence="3" id="KW-0106">Calcium</keyword>
<gene>
    <name evidence="6" type="ORF">KC19_1G130200</name>
</gene>
<dbReference type="InterPro" id="IPR018247">
    <property type="entry name" value="EF_Hand_1_Ca_BS"/>
</dbReference>
<accession>A0A8T0J7K3</accession>
<dbReference type="Proteomes" id="UP000822688">
    <property type="component" value="Chromosome 1"/>
</dbReference>
<dbReference type="SUPFAM" id="SSF47473">
    <property type="entry name" value="EF-hand"/>
    <property type="match status" value="1"/>
</dbReference>
<feature type="compositionally biased region" description="Basic and acidic residues" evidence="4">
    <location>
        <begin position="25"/>
        <end position="41"/>
    </location>
</feature>
<protein>
    <recommendedName>
        <fullName evidence="5">EF-hand domain-containing protein</fullName>
    </recommendedName>
</protein>
<dbReference type="Gene3D" id="1.10.238.10">
    <property type="entry name" value="EF-hand"/>
    <property type="match status" value="2"/>
</dbReference>
<feature type="domain" description="EF-hand" evidence="5">
    <location>
        <begin position="197"/>
        <end position="229"/>
    </location>
</feature>
<proteinExistence type="predicted"/>
<feature type="domain" description="EF-hand" evidence="5">
    <location>
        <begin position="118"/>
        <end position="153"/>
    </location>
</feature>
<evidence type="ECO:0000256" key="4">
    <source>
        <dbReference type="SAM" id="MobiDB-lite"/>
    </source>
</evidence>
<dbReference type="InterPro" id="IPR011992">
    <property type="entry name" value="EF-hand-dom_pair"/>
</dbReference>
<keyword evidence="1" id="KW-0479">Metal-binding</keyword>
<feature type="region of interest" description="Disordered" evidence="4">
    <location>
        <begin position="1"/>
        <end position="70"/>
    </location>
</feature>
<dbReference type="Pfam" id="PF13499">
    <property type="entry name" value="EF-hand_7"/>
    <property type="match status" value="2"/>
</dbReference>
<dbReference type="InterPro" id="IPR002048">
    <property type="entry name" value="EF_hand_dom"/>
</dbReference>
<keyword evidence="7" id="KW-1185">Reference proteome</keyword>
<dbReference type="InterPro" id="IPR039647">
    <property type="entry name" value="EF_hand_pair_protein_CML-like"/>
</dbReference>
<evidence type="ECO:0000256" key="3">
    <source>
        <dbReference type="ARBA" id="ARBA00022837"/>
    </source>
</evidence>
<dbReference type="EMBL" id="CM026421">
    <property type="protein sequence ID" value="KAG0590838.1"/>
    <property type="molecule type" value="Genomic_DNA"/>
</dbReference>
<organism evidence="6 7">
    <name type="scientific">Ceratodon purpureus</name>
    <name type="common">Fire moss</name>
    <name type="synonym">Dicranum purpureum</name>
    <dbReference type="NCBI Taxonomy" id="3225"/>
    <lineage>
        <taxon>Eukaryota</taxon>
        <taxon>Viridiplantae</taxon>
        <taxon>Streptophyta</taxon>
        <taxon>Embryophyta</taxon>
        <taxon>Bryophyta</taxon>
        <taxon>Bryophytina</taxon>
        <taxon>Bryopsida</taxon>
        <taxon>Dicranidae</taxon>
        <taxon>Pseudoditrichales</taxon>
        <taxon>Ditrichaceae</taxon>
        <taxon>Ceratodon</taxon>
    </lineage>
</organism>
<dbReference type="PROSITE" id="PS00018">
    <property type="entry name" value="EF_HAND_1"/>
    <property type="match status" value="3"/>
</dbReference>
<dbReference type="AlphaFoldDB" id="A0A8T0J7K3"/>
<dbReference type="SMART" id="SM00054">
    <property type="entry name" value="EFh"/>
    <property type="match status" value="4"/>
</dbReference>
<name>A0A8T0J7K3_CERPU</name>
<feature type="domain" description="EF-hand" evidence="5">
    <location>
        <begin position="82"/>
        <end position="117"/>
    </location>
</feature>
<evidence type="ECO:0000259" key="5">
    <source>
        <dbReference type="PROSITE" id="PS50222"/>
    </source>
</evidence>
<evidence type="ECO:0000256" key="2">
    <source>
        <dbReference type="ARBA" id="ARBA00022737"/>
    </source>
</evidence>
<dbReference type="PROSITE" id="PS50222">
    <property type="entry name" value="EF_HAND_2"/>
    <property type="match status" value="4"/>
</dbReference>